<organism evidence="3 4">
    <name type="scientific">Lithohypha guttulata</name>
    <dbReference type="NCBI Taxonomy" id="1690604"/>
    <lineage>
        <taxon>Eukaryota</taxon>
        <taxon>Fungi</taxon>
        <taxon>Dikarya</taxon>
        <taxon>Ascomycota</taxon>
        <taxon>Pezizomycotina</taxon>
        <taxon>Eurotiomycetes</taxon>
        <taxon>Chaetothyriomycetidae</taxon>
        <taxon>Chaetothyriales</taxon>
        <taxon>Trichomeriaceae</taxon>
        <taxon>Lithohypha</taxon>
    </lineage>
</organism>
<feature type="compositionally biased region" description="Low complexity" evidence="2">
    <location>
        <begin position="474"/>
        <end position="483"/>
    </location>
</feature>
<evidence type="ECO:0000313" key="3">
    <source>
        <dbReference type="EMBL" id="KAK5082718.1"/>
    </source>
</evidence>
<feature type="region of interest" description="Disordered" evidence="2">
    <location>
        <begin position="498"/>
        <end position="543"/>
    </location>
</feature>
<feature type="coiled-coil region" evidence="1">
    <location>
        <begin position="189"/>
        <end position="242"/>
    </location>
</feature>
<sequence length="543" mass="60759">MNWIFPGPKRTPFPQYEQRSTDYHDEIDSRTSLSTHAGNGPGSVTSRRSRRSSDEHNQSQSQSVVQTVPSSASIIHYDDPFLAVDRAAATLQRTIQYLLDFQSQALSGRHNDGSTSAQSTAEHSSFLSIDAHPQFQVTPVRQPPKQRITLQGARRGIARSMQDFAGVKDEELTITKGELAHREMALSKVSEFQVQKEAIEHEIRTLNERAKGSESRVLREQATAIEREVLELENRIMELKAQQRHLVGRATQIENAAASELSSYEGTLAAIERDTRLFLRRPPVKQGLGRKNLDSAEHSQDMYALRPERRTLQLAKEQWVSELELLKAHQMDVERKRDALLQGSKLWKESILKVNNFEQGLRNRMRSGDASLSSDLVSSLNTTMHFLQSNLEMAKSRNWNLLICAIGTELEAFQQAKDLLMPEQFQQDPTSFNGQTTNDHNHIDEEIGDLPHADLLTAGPDKNAFDTLRTPAKSSLSDTSSNESLKATLKYLAPAMPGESTSLSKAALDTQGKPSQESDHHQTSFSESEDDGPGPDFLISHTD</sequence>
<feature type="compositionally biased region" description="Low complexity" evidence="2">
    <location>
        <begin position="58"/>
        <end position="69"/>
    </location>
</feature>
<evidence type="ECO:0000256" key="1">
    <source>
        <dbReference type="SAM" id="Coils"/>
    </source>
</evidence>
<evidence type="ECO:0000256" key="2">
    <source>
        <dbReference type="SAM" id="MobiDB-lite"/>
    </source>
</evidence>
<feature type="region of interest" description="Disordered" evidence="2">
    <location>
        <begin position="453"/>
        <end position="483"/>
    </location>
</feature>
<dbReference type="AlphaFoldDB" id="A0AAN7YEG8"/>
<comment type="caution">
    <text evidence="3">The sequence shown here is derived from an EMBL/GenBank/DDBJ whole genome shotgun (WGS) entry which is preliminary data.</text>
</comment>
<accession>A0AAN7YEG8</accession>
<dbReference type="Proteomes" id="UP001309876">
    <property type="component" value="Unassembled WGS sequence"/>
</dbReference>
<reference evidence="3 4" key="1">
    <citation type="submission" date="2023-08" db="EMBL/GenBank/DDBJ databases">
        <title>Black Yeasts Isolated from many extreme environments.</title>
        <authorList>
            <person name="Coleine C."/>
            <person name="Stajich J.E."/>
            <person name="Selbmann L."/>
        </authorList>
    </citation>
    <scope>NUCLEOTIDE SEQUENCE [LARGE SCALE GENOMIC DNA]</scope>
    <source>
        <strain evidence="3 4">CCFEE 5910</strain>
    </source>
</reference>
<name>A0AAN7YEG8_9EURO</name>
<feature type="compositionally biased region" description="Basic and acidic residues" evidence="2">
    <location>
        <begin position="19"/>
        <end position="29"/>
    </location>
</feature>
<dbReference type="EMBL" id="JAVRRJ010000007">
    <property type="protein sequence ID" value="KAK5082718.1"/>
    <property type="molecule type" value="Genomic_DNA"/>
</dbReference>
<feature type="compositionally biased region" description="Polar residues" evidence="2">
    <location>
        <begin position="30"/>
        <end position="45"/>
    </location>
</feature>
<proteinExistence type="predicted"/>
<keyword evidence="4" id="KW-1185">Reference proteome</keyword>
<evidence type="ECO:0000313" key="4">
    <source>
        <dbReference type="Proteomes" id="UP001309876"/>
    </source>
</evidence>
<protein>
    <submittedName>
        <fullName evidence="3">Uncharacterized protein</fullName>
    </submittedName>
</protein>
<keyword evidence="1" id="KW-0175">Coiled coil</keyword>
<feature type="region of interest" description="Disordered" evidence="2">
    <location>
        <begin position="1"/>
        <end position="69"/>
    </location>
</feature>
<gene>
    <name evidence="3" type="ORF">LTR05_006598</name>
</gene>